<feature type="signal peptide" evidence="1">
    <location>
        <begin position="1"/>
        <end position="18"/>
    </location>
</feature>
<organism evidence="2 3">
    <name type="scientific">Leeia aquatica</name>
    <dbReference type="NCBI Taxonomy" id="2725557"/>
    <lineage>
        <taxon>Bacteria</taxon>
        <taxon>Pseudomonadati</taxon>
        <taxon>Pseudomonadota</taxon>
        <taxon>Betaproteobacteria</taxon>
        <taxon>Neisseriales</taxon>
        <taxon>Leeiaceae</taxon>
        <taxon>Leeia</taxon>
    </lineage>
</organism>
<comment type="caution">
    <text evidence="2">The sequence shown here is derived from an EMBL/GenBank/DDBJ whole genome shotgun (WGS) entry which is preliminary data.</text>
</comment>
<dbReference type="Proteomes" id="UP000587991">
    <property type="component" value="Unassembled WGS sequence"/>
</dbReference>
<evidence type="ECO:0000313" key="2">
    <source>
        <dbReference type="EMBL" id="NLR74320.1"/>
    </source>
</evidence>
<proteinExistence type="predicted"/>
<dbReference type="EMBL" id="JABAIM010000001">
    <property type="protein sequence ID" value="NLR74320.1"/>
    <property type="molecule type" value="Genomic_DNA"/>
</dbReference>
<sequence>MRTALPLALLLSALPLHAENWAWLNGTMRLDLDAVRTQQSLISYQVRLDHQFDPEDFTLYETTVDCSTGDTWLTAREEHHPGHPPVISKLAPEQIRRTPASSKSMAGVLNTLLCNGKPDVATIEREMEKLAP</sequence>
<dbReference type="RefSeq" id="WP_168875942.1">
    <property type="nucleotide sequence ID" value="NZ_JABAIM010000001.1"/>
</dbReference>
<keyword evidence="1" id="KW-0732">Signal</keyword>
<evidence type="ECO:0000256" key="1">
    <source>
        <dbReference type="SAM" id="SignalP"/>
    </source>
</evidence>
<gene>
    <name evidence="2" type="ORF">HF682_04020</name>
</gene>
<feature type="chain" id="PRO_5032911398" evidence="1">
    <location>
        <begin position="19"/>
        <end position="132"/>
    </location>
</feature>
<evidence type="ECO:0000313" key="3">
    <source>
        <dbReference type="Proteomes" id="UP000587991"/>
    </source>
</evidence>
<protein>
    <submittedName>
        <fullName evidence="2">Uncharacterized protein</fullName>
    </submittedName>
</protein>
<dbReference type="AlphaFoldDB" id="A0A847RSY6"/>
<keyword evidence="3" id="KW-1185">Reference proteome</keyword>
<accession>A0A847RSY6</accession>
<name>A0A847RSY6_9NEIS</name>
<reference evidence="2 3" key="1">
    <citation type="submission" date="2020-04" db="EMBL/GenBank/DDBJ databases">
        <title>Draft genome of Leeia sp. IMCC25680.</title>
        <authorList>
            <person name="Song J."/>
            <person name="Cho J.-C."/>
        </authorList>
    </citation>
    <scope>NUCLEOTIDE SEQUENCE [LARGE SCALE GENOMIC DNA]</scope>
    <source>
        <strain evidence="2 3">IMCC25680</strain>
    </source>
</reference>